<accession>A0A0L0FIU6</accession>
<proteinExistence type="predicted"/>
<evidence type="ECO:0000313" key="2">
    <source>
        <dbReference type="Proteomes" id="UP000054560"/>
    </source>
</evidence>
<dbReference type="GeneID" id="25911606"/>
<dbReference type="RefSeq" id="XP_014150298.1">
    <property type="nucleotide sequence ID" value="XM_014294823.1"/>
</dbReference>
<reference evidence="1 2" key="1">
    <citation type="submission" date="2011-02" db="EMBL/GenBank/DDBJ databases">
        <title>The Genome Sequence of Sphaeroforma arctica JP610.</title>
        <authorList>
            <consortium name="The Broad Institute Genome Sequencing Platform"/>
            <person name="Russ C."/>
            <person name="Cuomo C."/>
            <person name="Young S.K."/>
            <person name="Zeng Q."/>
            <person name="Gargeya S."/>
            <person name="Alvarado L."/>
            <person name="Berlin A."/>
            <person name="Chapman S.B."/>
            <person name="Chen Z."/>
            <person name="Freedman E."/>
            <person name="Gellesch M."/>
            <person name="Goldberg J."/>
            <person name="Griggs A."/>
            <person name="Gujja S."/>
            <person name="Heilman E."/>
            <person name="Heiman D."/>
            <person name="Howarth C."/>
            <person name="Mehta T."/>
            <person name="Neiman D."/>
            <person name="Pearson M."/>
            <person name="Roberts A."/>
            <person name="Saif S."/>
            <person name="Shea T."/>
            <person name="Shenoy N."/>
            <person name="Sisk P."/>
            <person name="Stolte C."/>
            <person name="Sykes S."/>
            <person name="White J."/>
            <person name="Yandava C."/>
            <person name="Burger G."/>
            <person name="Gray M.W."/>
            <person name="Holland P.W.H."/>
            <person name="King N."/>
            <person name="Lang F.B.F."/>
            <person name="Roger A.J."/>
            <person name="Ruiz-Trillo I."/>
            <person name="Haas B."/>
            <person name="Nusbaum C."/>
            <person name="Birren B."/>
        </authorList>
    </citation>
    <scope>NUCLEOTIDE SEQUENCE [LARGE SCALE GENOMIC DNA]</scope>
    <source>
        <strain evidence="1 2">JP610</strain>
    </source>
</reference>
<evidence type="ECO:0000313" key="1">
    <source>
        <dbReference type="EMBL" id="KNC76396.1"/>
    </source>
</evidence>
<name>A0A0L0FIU6_9EUKA</name>
<sequence length="93" mass="9327">MSAEEAGIETTAVSADRALAFSTQPWRAAKEALGESLRQAEARLGGAATGPSGGSLGAMAATWLGKTDRSTSGGSLGTMYTRSMSAVSSVDAE</sequence>
<keyword evidence="2" id="KW-1185">Reference proteome</keyword>
<dbReference type="AlphaFoldDB" id="A0A0L0FIU6"/>
<protein>
    <submittedName>
        <fullName evidence="1">Uncharacterized protein</fullName>
    </submittedName>
</protein>
<organism evidence="1 2">
    <name type="scientific">Sphaeroforma arctica JP610</name>
    <dbReference type="NCBI Taxonomy" id="667725"/>
    <lineage>
        <taxon>Eukaryota</taxon>
        <taxon>Ichthyosporea</taxon>
        <taxon>Ichthyophonida</taxon>
        <taxon>Sphaeroforma</taxon>
    </lineage>
</organism>
<dbReference type="Proteomes" id="UP000054560">
    <property type="component" value="Unassembled WGS sequence"/>
</dbReference>
<gene>
    <name evidence="1" type="ORF">SARC_11102</name>
</gene>
<dbReference type="EMBL" id="KQ243125">
    <property type="protein sequence ID" value="KNC76396.1"/>
    <property type="molecule type" value="Genomic_DNA"/>
</dbReference>